<evidence type="ECO:0000313" key="3">
    <source>
        <dbReference type="Proteomes" id="UP000254866"/>
    </source>
</evidence>
<feature type="region of interest" description="Disordered" evidence="1">
    <location>
        <begin position="169"/>
        <end position="200"/>
    </location>
</feature>
<protein>
    <submittedName>
        <fullName evidence="2">Uncharacterized protein</fullName>
    </submittedName>
</protein>
<feature type="region of interest" description="Disordered" evidence="1">
    <location>
        <begin position="368"/>
        <end position="390"/>
    </location>
</feature>
<gene>
    <name evidence="2" type="ORF">BP5553_08533</name>
</gene>
<proteinExistence type="predicted"/>
<evidence type="ECO:0000256" key="1">
    <source>
        <dbReference type="SAM" id="MobiDB-lite"/>
    </source>
</evidence>
<feature type="compositionally biased region" description="Polar residues" evidence="1">
    <location>
        <begin position="369"/>
        <end position="380"/>
    </location>
</feature>
<keyword evidence="3" id="KW-1185">Reference proteome</keyword>
<feature type="compositionally biased region" description="Polar residues" evidence="1">
    <location>
        <begin position="324"/>
        <end position="345"/>
    </location>
</feature>
<feature type="compositionally biased region" description="Polar residues" evidence="1">
    <location>
        <begin position="172"/>
        <end position="182"/>
    </location>
</feature>
<feature type="region of interest" description="Disordered" evidence="1">
    <location>
        <begin position="312"/>
        <end position="347"/>
    </location>
</feature>
<dbReference type="GeneID" id="43601382"/>
<comment type="caution">
    <text evidence="2">The sequence shown here is derived from an EMBL/GenBank/DDBJ whole genome shotgun (WGS) entry which is preliminary data.</text>
</comment>
<sequence>MVGTPKYTEEQINFICARRYERPQSIVDACTEQFPRSRVFTASGIRYVLNAYKDRPSDVNPTINLIGALAGHQPNSQQPQAQYNQVMSQQAQNMHNPYPQRPQSSTPQMIAQNGMVSAHRRDNIPNRAPQAPNPQMAPHKLQQLQIQLARLTHLQNTQRQLVKLQGRLGNGAENQDNQSQPAPSEGAEVSAQDPGNSVQLGPFQSAQVIDQDLENIFQQSMFQGARVNAQGQGNTFQRGPIQDAQFNAQGLGNLSQHPLFQGAQIQPGIAQPPQRQPSQPMVPAMKQPHQRTSKPISPVQFPINIQASANGFSTDQADDLGKPPNNNQADECSSNMMSLPASTPLTMPVAPLRADTAAQDQAHCALDKANQSTTPNTNTMDVPASGSLPTPTRAATPIEEPRYHPVPRSSPYHLDNQLPSTPNAKLADGPLEKDICPAEKILAKSAVPAQQHGNIQALTNNASSTLINNTANNAKKTSANEPLDSRQGLPGDDLCALERMVLGHEERNEKPKSVTYNIFDPVYKQKLHLPGSDSGWKVSMKEQNRRPSTNSSQGALPDFTISGGKNVIVNLYRPKFLAGMGYEPAGTPNAPSNNSNVHDTGADYIVQSMLTGLEIQQPQQSPKRPAQDKGEETVRPAKRAKATPISQPSTPKKSAPEVDVRGLLTPPHSSSKAATMTAPTVVNTVMHTHTTQASVSNISMVIPASTTKVSPASIAKVTPVSATLSNRFYNMPAQIAKTMMYTLTPQPAISNVPKTTPALATKVSPAPTNTPSTLTTKVPTASATLLGPIDNVDSPMLEQNTDDPRQVEVHQSNLALPTVQQVDDPVHETQTLEEEWDAFLRDNTDDTYTSDVDPAALPPNESFHGDLSWLHGYASLPTNSDEASSGSFESMAGQNQVQQIELYDNNQNDQCHNIQSDQHHNNEIHQPYNDLDFENFDFSSLQGNIDFGVGDFF</sequence>
<accession>A0A370TEH4</accession>
<feature type="region of interest" description="Disordered" evidence="1">
    <location>
        <begin position="532"/>
        <end position="557"/>
    </location>
</feature>
<organism evidence="2 3">
    <name type="scientific">Venustampulla echinocandica</name>
    <dbReference type="NCBI Taxonomy" id="2656787"/>
    <lineage>
        <taxon>Eukaryota</taxon>
        <taxon>Fungi</taxon>
        <taxon>Dikarya</taxon>
        <taxon>Ascomycota</taxon>
        <taxon>Pezizomycotina</taxon>
        <taxon>Leotiomycetes</taxon>
        <taxon>Helotiales</taxon>
        <taxon>Pleuroascaceae</taxon>
        <taxon>Venustampulla</taxon>
    </lineage>
</organism>
<reference evidence="2 3" key="1">
    <citation type="journal article" date="2018" name="IMA Fungus">
        <title>IMA Genome-F 9: Draft genome sequence of Annulohypoxylon stygium, Aspergillus mulundensis, Berkeleyomyces basicola (syn. Thielaviopsis basicola), Ceratocystis smalleyi, two Cercospora beticola strains, Coleophoma cylindrospora, Fusarium fracticaudum, Phialophora cf. hyalina, and Morchella septimelata.</title>
        <authorList>
            <person name="Wingfield B.D."/>
            <person name="Bills G.F."/>
            <person name="Dong Y."/>
            <person name="Huang W."/>
            <person name="Nel W.J."/>
            <person name="Swalarsk-Parry B.S."/>
            <person name="Vaghefi N."/>
            <person name="Wilken P.M."/>
            <person name="An Z."/>
            <person name="de Beer Z.W."/>
            <person name="De Vos L."/>
            <person name="Chen L."/>
            <person name="Duong T.A."/>
            <person name="Gao Y."/>
            <person name="Hammerbacher A."/>
            <person name="Kikkert J.R."/>
            <person name="Li Y."/>
            <person name="Li H."/>
            <person name="Li K."/>
            <person name="Li Q."/>
            <person name="Liu X."/>
            <person name="Ma X."/>
            <person name="Naidoo K."/>
            <person name="Pethybridge S.J."/>
            <person name="Sun J."/>
            <person name="Steenkamp E.T."/>
            <person name="van der Nest M.A."/>
            <person name="van Wyk S."/>
            <person name="Wingfield M.J."/>
            <person name="Xiong C."/>
            <person name="Yue Q."/>
            <person name="Zhang X."/>
        </authorList>
    </citation>
    <scope>NUCLEOTIDE SEQUENCE [LARGE SCALE GENOMIC DNA]</scope>
    <source>
        <strain evidence="2 3">BP 5553</strain>
    </source>
</reference>
<name>A0A370TEH4_9HELO</name>
<feature type="region of interest" description="Disordered" evidence="1">
    <location>
        <begin position="269"/>
        <end position="296"/>
    </location>
</feature>
<dbReference type="Proteomes" id="UP000254866">
    <property type="component" value="Unassembled WGS sequence"/>
</dbReference>
<dbReference type="AlphaFoldDB" id="A0A370TEH4"/>
<dbReference type="RefSeq" id="XP_031866587.1">
    <property type="nucleotide sequence ID" value="XM_032017156.1"/>
</dbReference>
<evidence type="ECO:0000313" key="2">
    <source>
        <dbReference type="EMBL" id="RDL33094.1"/>
    </source>
</evidence>
<dbReference type="EMBL" id="NPIC01000009">
    <property type="protein sequence ID" value="RDL33094.1"/>
    <property type="molecule type" value="Genomic_DNA"/>
</dbReference>
<feature type="region of interest" description="Disordered" evidence="1">
    <location>
        <begin position="616"/>
        <end position="674"/>
    </location>
</feature>
<feature type="compositionally biased region" description="Basic and acidic residues" evidence="1">
    <location>
        <begin position="625"/>
        <end position="635"/>
    </location>
</feature>